<evidence type="ECO:0000313" key="3">
    <source>
        <dbReference type="Proteomes" id="UP000240883"/>
    </source>
</evidence>
<protein>
    <submittedName>
        <fullName evidence="2">Uncharacterized protein</fullName>
    </submittedName>
</protein>
<dbReference type="Proteomes" id="UP000240883">
    <property type="component" value="Unassembled WGS sequence"/>
</dbReference>
<feature type="region of interest" description="Disordered" evidence="1">
    <location>
        <begin position="42"/>
        <end position="63"/>
    </location>
</feature>
<accession>A0A2T2NTX0</accession>
<gene>
    <name evidence="2" type="ORF">BS50DRAFT_325041</name>
</gene>
<name>A0A2T2NTX0_CORCC</name>
<dbReference type="AlphaFoldDB" id="A0A2T2NTX0"/>
<keyword evidence="3" id="KW-1185">Reference proteome</keyword>
<sequence length="83" mass="8875">MRARCDGSKKGVWSATGPSTGYGLAVGDRRAACGSRRAGRWRQSSVSCGPERRNRGSASSLHTSTRDTYWTSQVCALLCGALH</sequence>
<reference evidence="2 3" key="1">
    <citation type="journal article" date="2018" name="Front. Microbiol.">
        <title>Genome-Wide Analysis of Corynespora cassiicola Leaf Fall Disease Putative Effectors.</title>
        <authorList>
            <person name="Lopez D."/>
            <person name="Ribeiro S."/>
            <person name="Label P."/>
            <person name="Fumanal B."/>
            <person name="Venisse J.S."/>
            <person name="Kohler A."/>
            <person name="de Oliveira R.R."/>
            <person name="Labutti K."/>
            <person name="Lipzen A."/>
            <person name="Lail K."/>
            <person name="Bauer D."/>
            <person name="Ohm R.A."/>
            <person name="Barry K.W."/>
            <person name="Spatafora J."/>
            <person name="Grigoriev I.V."/>
            <person name="Martin F.M."/>
            <person name="Pujade-Renaud V."/>
        </authorList>
    </citation>
    <scope>NUCLEOTIDE SEQUENCE [LARGE SCALE GENOMIC DNA]</scope>
    <source>
        <strain evidence="2 3">Philippines</strain>
    </source>
</reference>
<evidence type="ECO:0000256" key="1">
    <source>
        <dbReference type="SAM" id="MobiDB-lite"/>
    </source>
</evidence>
<evidence type="ECO:0000313" key="2">
    <source>
        <dbReference type="EMBL" id="PSN68819.1"/>
    </source>
</evidence>
<organism evidence="2 3">
    <name type="scientific">Corynespora cassiicola Philippines</name>
    <dbReference type="NCBI Taxonomy" id="1448308"/>
    <lineage>
        <taxon>Eukaryota</taxon>
        <taxon>Fungi</taxon>
        <taxon>Dikarya</taxon>
        <taxon>Ascomycota</taxon>
        <taxon>Pezizomycotina</taxon>
        <taxon>Dothideomycetes</taxon>
        <taxon>Pleosporomycetidae</taxon>
        <taxon>Pleosporales</taxon>
        <taxon>Corynesporascaceae</taxon>
        <taxon>Corynespora</taxon>
    </lineage>
</organism>
<dbReference type="EMBL" id="KZ678133">
    <property type="protein sequence ID" value="PSN68819.1"/>
    <property type="molecule type" value="Genomic_DNA"/>
</dbReference>
<proteinExistence type="predicted"/>